<feature type="domain" description="PTS EIIC type-3" evidence="11">
    <location>
        <begin position="8"/>
        <end position="414"/>
    </location>
</feature>
<keyword evidence="2 9" id="KW-0813">Transport</keyword>
<evidence type="ECO:0000256" key="9">
    <source>
        <dbReference type="PIRNR" id="PIRNR006351"/>
    </source>
</evidence>
<dbReference type="GO" id="GO:1901264">
    <property type="term" value="P:carbohydrate derivative transport"/>
    <property type="evidence" value="ECO:0007669"/>
    <property type="project" value="TreeGrafter"/>
</dbReference>
<feature type="transmembrane region" description="Helical" evidence="10">
    <location>
        <begin position="82"/>
        <end position="105"/>
    </location>
</feature>
<evidence type="ECO:0000256" key="7">
    <source>
        <dbReference type="ARBA" id="ARBA00022989"/>
    </source>
</evidence>
<evidence type="ECO:0000256" key="1">
    <source>
        <dbReference type="ARBA" id="ARBA00004651"/>
    </source>
</evidence>
<accession>A0A4R8A5W5</accession>
<feature type="transmembrane region" description="Helical" evidence="10">
    <location>
        <begin position="359"/>
        <end position="380"/>
    </location>
</feature>
<dbReference type="AlphaFoldDB" id="A0A4R8A5W5"/>
<keyword evidence="3 9" id="KW-1003">Cell membrane</keyword>
<dbReference type="InterPro" id="IPR004796">
    <property type="entry name" value="PTS_IIC_cello"/>
</dbReference>
<evidence type="ECO:0000256" key="2">
    <source>
        <dbReference type="ARBA" id="ARBA00022448"/>
    </source>
</evidence>
<protein>
    <recommendedName>
        <fullName evidence="9">Permease IIC component</fullName>
    </recommendedName>
</protein>
<feature type="transmembrane region" description="Helical" evidence="10">
    <location>
        <begin position="146"/>
        <end position="163"/>
    </location>
</feature>
<feature type="transmembrane region" description="Helical" evidence="10">
    <location>
        <begin position="392"/>
        <end position="414"/>
    </location>
</feature>
<evidence type="ECO:0000256" key="10">
    <source>
        <dbReference type="SAM" id="Phobius"/>
    </source>
</evidence>
<dbReference type="GO" id="GO:0008982">
    <property type="term" value="F:protein-N(PI)-phosphohistidine-sugar phosphotransferase activity"/>
    <property type="evidence" value="ECO:0007669"/>
    <property type="project" value="UniProtKB-UniRule"/>
</dbReference>
<dbReference type="InterPro" id="IPR003352">
    <property type="entry name" value="PTS_EIIC"/>
</dbReference>
<evidence type="ECO:0000256" key="3">
    <source>
        <dbReference type="ARBA" id="ARBA00022475"/>
    </source>
</evidence>
<dbReference type="InterPro" id="IPR051088">
    <property type="entry name" value="PTS_Sugar-EIIC/EIIB"/>
</dbReference>
<evidence type="ECO:0000256" key="4">
    <source>
        <dbReference type="ARBA" id="ARBA00022597"/>
    </source>
</evidence>
<dbReference type="PIRSF" id="PIRSF006351">
    <property type="entry name" value="PTS_EIIC-Cellobiose"/>
    <property type="match status" value="1"/>
</dbReference>
<dbReference type="EMBL" id="SODD01000003">
    <property type="protein sequence ID" value="TDW25803.1"/>
    <property type="molecule type" value="Genomic_DNA"/>
</dbReference>
<dbReference type="Proteomes" id="UP000294743">
    <property type="component" value="Unassembled WGS sequence"/>
</dbReference>
<feature type="transmembrane region" description="Helical" evidence="10">
    <location>
        <begin position="334"/>
        <end position="353"/>
    </location>
</feature>
<evidence type="ECO:0000256" key="6">
    <source>
        <dbReference type="ARBA" id="ARBA00022692"/>
    </source>
</evidence>
<name>A0A4R8A5W5_9FIRM</name>
<feature type="transmembrane region" description="Helical" evidence="10">
    <location>
        <begin position="288"/>
        <end position="308"/>
    </location>
</feature>
<dbReference type="RefSeq" id="WP_134167895.1">
    <property type="nucleotide sequence ID" value="NZ_SODD01000003.1"/>
</dbReference>
<dbReference type="InterPro" id="IPR004501">
    <property type="entry name" value="PTS_EIIC_3"/>
</dbReference>
<organism evidence="12 13">
    <name type="scientific">Breznakia blatticola</name>
    <dbReference type="NCBI Taxonomy" id="1754012"/>
    <lineage>
        <taxon>Bacteria</taxon>
        <taxon>Bacillati</taxon>
        <taxon>Bacillota</taxon>
        <taxon>Erysipelotrichia</taxon>
        <taxon>Erysipelotrichales</taxon>
        <taxon>Erysipelotrichaceae</taxon>
        <taxon>Breznakia</taxon>
    </lineage>
</organism>
<dbReference type="GO" id="GO:0005886">
    <property type="term" value="C:plasma membrane"/>
    <property type="evidence" value="ECO:0007669"/>
    <property type="project" value="UniProtKB-SubCell"/>
</dbReference>
<keyword evidence="13" id="KW-1185">Reference proteome</keyword>
<gene>
    <name evidence="12" type="ORF">EDD63_10390</name>
</gene>
<dbReference type="NCBIfam" id="TIGR00410">
    <property type="entry name" value="lacE"/>
    <property type="match status" value="1"/>
</dbReference>
<sequence length="437" mass="46868">MTGFFNKLEAKLMPVANFFGQQRHLLAIRDGVVSAMPLTIIGSIFLILACPPVSPENMPDIPLLGDFLLAWYNWANANMSAILAPFSATMAILSLFVCVGSTYSLSSHYGKKPLNYIIANVSIYILVCAPVTDGAIPTAAFDGKGILLAAFVALIGTEIMNFVENKGWTFKMPAGVPPIVANSFASLFPFGINLILFYSLSLICQATTGQLLPDVFFNLFSGIKASVDNLISVTLLTGVENLLFGFGVHPTTVVGPVLDPLEAMNIAENANLVANGLQATQIYTQPFWAFYAALGGGGATLGLAILTLKAKSKQVKDVGKVAFIPSLFNINEPLIFGLPIFLNPILIIPFMIAPMVNIVIGWLATASGLVNMATIAAPWTSPAPIGAMIATLDWKAFVLVIIMLLINMVIYYPFLRMFDKAKYAEEQAEGTPNAATE</sequence>
<dbReference type="PROSITE" id="PS51105">
    <property type="entry name" value="PTS_EIIC_TYPE_3"/>
    <property type="match status" value="1"/>
</dbReference>
<comment type="subcellular location">
    <subcellularLocation>
        <location evidence="1">Cell membrane</location>
        <topology evidence="1">Multi-pass membrane protein</topology>
    </subcellularLocation>
</comment>
<keyword evidence="5" id="KW-0598">Phosphotransferase system</keyword>
<dbReference type="PANTHER" id="PTHR33989">
    <property type="match status" value="1"/>
</dbReference>
<proteinExistence type="predicted"/>
<evidence type="ECO:0000256" key="8">
    <source>
        <dbReference type="ARBA" id="ARBA00023136"/>
    </source>
</evidence>
<dbReference type="GO" id="GO:0009401">
    <property type="term" value="P:phosphoenolpyruvate-dependent sugar phosphotransferase system"/>
    <property type="evidence" value="ECO:0007669"/>
    <property type="project" value="UniProtKB-KW"/>
</dbReference>
<evidence type="ECO:0000259" key="11">
    <source>
        <dbReference type="PROSITE" id="PS51105"/>
    </source>
</evidence>
<reference evidence="12 13" key="1">
    <citation type="submission" date="2019-03" db="EMBL/GenBank/DDBJ databases">
        <title>Genomic Encyclopedia of Type Strains, Phase IV (KMG-IV): sequencing the most valuable type-strain genomes for metagenomic binning, comparative biology and taxonomic classification.</title>
        <authorList>
            <person name="Goeker M."/>
        </authorList>
    </citation>
    <scope>NUCLEOTIDE SEQUENCE [LARGE SCALE GENOMIC DNA]</scope>
    <source>
        <strain evidence="12 13">DSM 28867</strain>
    </source>
</reference>
<dbReference type="Pfam" id="PF02378">
    <property type="entry name" value="PTS_EIIC"/>
    <property type="match status" value="1"/>
</dbReference>
<evidence type="ECO:0000313" key="13">
    <source>
        <dbReference type="Proteomes" id="UP000294743"/>
    </source>
</evidence>
<evidence type="ECO:0000313" key="12">
    <source>
        <dbReference type="EMBL" id="TDW25803.1"/>
    </source>
</evidence>
<feature type="transmembrane region" description="Helical" evidence="10">
    <location>
        <begin position="32"/>
        <end position="54"/>
    </location>
</feature>
<evidence type="ECO:0000256" key="5">
    <source>
        <dbReference type="ARBA" id="ARBA00022683"/>
    </source>
</evidence>
<comment type="function">
    <text evidence="9">The phosphoenolpyruvate-dependent sugar phosphotransferase system (PTS), a major carbohydrate active -transport system, catalyzes the phosphorylation of incoming sugar substrates concomitant with their translocation across the cell membrane.</text>
</comment>
<keyword evidence="6 10" id="KW-0812">Transmembrane</keyword>
<keyword evidence="4 9" id="KW-0762">Sugar transport</keyword>
<feature type="transmembrane region" description="Helical" evidence="10">
    <location>
        <begin position="117"/>
        <end position="140"/>
    </location>
</feature>
<comment type="caution">
    <text evidence="12">The sequence shown here is derived from an EMBL/GenBank/DDBJ whole genome shotgun (WGS) entry which is preliminary data.</text>
</comment>
<dbReference type="PANTHER" id="PTHR33989:SF8">
    <property type="entry name" value="PERMEASE IIC COMPONENT"/>
    <property type="match status" value="1"/>
</dbReference>
<keyword evidence="7 10" id="KW-1133">Transmembrane helix</keyword>
<dbReference type="OrthoDB" id="1641940at2"/>
<keyword evidence="8 9" id="KW-0472">Membrane</keyword>